<dbReference type="PRINTS" id="PR01021">
    <property type="entry name" value="OMPADOMAIN"/>
</dbReference>
<dbReference type="PANTHER" id="PTHR30329:SF21">
    <property type="entry name" value="LIPOPROTEIN YIAD-RELATED"/>
    <property type="match status" value="1"/>
</dbReference>
<keyword evidence="4" id="KW-0802">TPR repeat</keyword>
<reference evidence="9" key="1">
    <citation type="journal article" date="2019" name="Int. J. Syst. Evol. Microbiol.">
        <title>The Global Catalogue of Microorganisms (GCM) 10K type strain sequencing project: providing services to taxonomists for standard genome sequencing and annotation.</title>
        <authorList>
            <consortium name="The Broad Institute Genomics Platform"/>
            <consortium name="The Broad Institute Genome Sequencing Center for Infectious Disease"/>
            <person name="Wu L."/>
            <person name="Ma J."/>
        </authorList>
    </citation>
    <scope>NUCLEOTIDE SEQUENCE [LARGE SCALE GENOMIC DNA]</scope>
    <source>
        <strain evidence="9">JCM 17664</strain>
    </source>
</reference>
<sequence length="687" mass="76503">MKPSFTTYRSPLFASRSGLTLGGVMLVSLLLLLSVKPAHSQFVVDYKKQGDQFFSEGKYYAAAVLYQKALGILPDTMMSHYVYPYTITPKSKKQEKNKKEYAYLVYQLGDAFRLYKDYKSALDWYQKAEQLSTGEFPMLPLWEGVCLRANKRYEEAITHLEAFKSAYGKSDEYSRQADLELKSCRFALDQMEYPRLSDIAKLPAPVNSGESGSNYAPLLKDQQLYFTSSRPLRDINEKKDDPFVNKLYSAAEAGTGSFDSVEMLALKNTAKTMQLAAMTFTPDGGKAFITGWTNKAKGEKQHKAIYMISKDGDGTWSEPGAPVANLNIAGSDAMEPFVTADGKYVFFSSNRPGGQGGYDIWYSELGADGAPATAINLGNTVNTLGDEEAPFYDPAEKKLVFSSNGRVGMGGYDLFVSRGMADNWTMPVNMGAPVNSEKDDIFYSPRPEDTTVFYTSSDRQSVCCLEVFRIKLKHITIGGTLLDCDTQQPIAGAKVELRDSASGEVLKTQILDESGRYRLEVNNVKALKMTASKQNYFTKSVDISSNELRRTDTLFSPDLCLKAYEINKPIVIPNVYYDFDKATLRPESKVVLDTLYEVLMENPKMQVELSAHTDSKGSDKYNMGLSQRRAQSCVDYLISKGIDAGRLTAKGYGESRPIAPNTNPDGSDNPEGRQKNRRTEFVVLKNE</sequence>
<dbReference type="InterPro" id="IPR006665">
    <property type="entry name" value="OmpA-like"/>
</dbReference>
<dbReference type="SMART" id="SM00028">
    <property type="entry name" value="TPR"/>
    <property type="match status" value="2"/>
</dbReference>
<keyword evidence="9" id="KW-1185">Reference proteome</keyword>
<dbReference type="InterPro" id="IPR011990">
    <property type="entry name" value="TPR-like_helical_dom_sf"/>
</dbReference>
<dbReference type="Pfam" id="PF07676">
    <property type="entry name" value="PD40"/>
    <property type="match status" value="2"/>
</dbReference>
<dbReference type="InterPro" id="IPR008969">
    <property type="entry name" value="CarboxyPept-like_regulatory"/>
</dbReference>
<feature type="region of interest" description="Disordered" evidence="6">
    <location>
        <begin position="651"/>
        <end position="687"/>
    </location>
</feature>
<organism evidence="8 9">
    <name type="scientific">Compostibacter hankyongensis</name>
    <dbReference type="NCBI Taxonomy" id="1007089"/>
    <lineage>
        <taxon>Bacteria</taxon>
        <taxon>Pseudomonadati</taxon>
        <taxon>Bacteroidota</taxon>
        <taxon>Chitinophagia</taxon>
        <taxon>Chitinophagales</taxon>
        <taxon>Chitinophagaceae</taxon>
        <taxon>Compostibacter</taxon>
    </lineage>
</organism>
<dbReference type="PANTHER" id="PTHR30329">
    <property type="entry name" value="STATOR ELEMENT OF FLAGELLAR MOTOR COMPLEX"/>
    <property type="match status" value="1"/>
</dbReference>
<dbReference type="PROSITE" id="PS50005">
    <property type="entry name" value="TPR"/>
    <property type="match status" value="1"/>
</dbReference>
<gene>
    <name evidence="8" type="ORF">GCM10023143_25900</name>
</gene>
<evidence type="ECO:0000256" key="4">
    <source>
        <dbReference type="PROSITE-ProRule" id="PRU00339"/>
    </source>
</evidence>
<evidence type="ECO:0000256" key="1">
    <source>
        <dbReference type="ARBA" id="ARBA00004442"/>
    </source>
</evidence>
<dbReference type="SUPFAM" id="SSF82171">
    <property type="entry name" value="DPP6 N-terminal domain-like"/>
    <property type="match status" value="1"/>
</dbReference>
<dbReference type="RefSeq" id="WP_344979979.1">
    <property type="nucleotide sequence ID" value="NZ_BAABFN010000006.1"/>
</dbReference>
<evidence type="ECO:0000313" key="8">
    <source>
        <dbReference type="EMBL" id="GAA4314864.1"/>
    </source>
</evidence>
<dbReference type="SUPFAM" id="SSF48452">
    <property type="entry name" value="TPR-like"/>
    <property type="match status" value="1"/>
</dbReference>
<dbReference type="CDD" id="cd07185">
    <property type="entry name" value="OmpA_C-like"/>
    <property type="match status" value="1"/>
</dbReference>
<dbReference type="InterPro" id="IPR011042">
    <property type="entry name" value="6-blade_b-propeller_TolB-like"/>
</dbReference>
<dbReference type="InterPro" id="IPR019734">
    <property type="entry name" value="TPR_rpt"/>
</dbReference>
<protein>
    <submittedName>
        <fullName evidence="8">OmpA family protein</fullName>
    </submittedName>
</protein>
<evidence type="ECO:0000256" key="6">
    <source>
        <dbReference type="SAM" id="MobiDB-lite"/>
    </source>
</evidence>
<dbReference type="Proteomes" id="UP001501207">
    <property type="component" value="Unassembled WGS sequence"/>
</dbReference>
<proteinExistence type="predicted"/>
<evidence type="ECO:0000256" key="3">
    <source>
        <dbReference type="ARBA" id="ARBA00023237"/>
    </source>
</evidence>
<evidence type="ECO:0000256" key="5">
    <source>
        <dbReference type="PROSITE-ProRule" id="PRU00473"/>
    </source>
</evidence>
<dbReference type="Gene3D" id="3.30.1330.60">
    <property type="entry name" value="OmpA-like domain"/>
    <property type="match status" value="1"/>
</dbReference>
<accession>A0ABP8G0M3</accession>
<dbReference type="Gene3D" id="2.60.40.1120">
    <property type="entry name" value="Carboxypeptidase-like, regulatory domain"/>
    <property type="match status" value="1"/>
</dbReference>
<feature type="repeat" description="TPR" evidence="4">
    <location>
        <begin position="102"/>
        <end position="135"/>
    </location>
</feature>
<dbReference type="InterPro" id="IPR011659">
    <property type="entry name" value="WD40"/>
</dbReference>
<dbReference type="EMBL" id="BAABFN010000006">
    <property type="protein sequence ID" value="GAA4314864.1"/>
    <property type="molecule type" value="Genomic_DNA"/>
</dbReference>
<evidence type="ECO:0000313" key="9">
    <source>
        <dbReference type="Proteomes" id="UP001501207"/>
    </source>
</evidence>
<dbReference type="SUPFAM" id="SSF103088">
    <property type="entry name" value="OmpA-like"/>
    <property type="match status" value="1"/>
</dbReference>
<comment type="caution">
    <text evidence="8">The sequence shown here is derived from an EMBL/GenBank/DDBJ whole genome shotgun (WGS) entry which is preliminary data.</text>
</comment>
<evidence type="ECO:0000259" key="7">
    <source>
        <dbReference type="PROSITE" id="PS51123"/>
    </source>
</evidence>
<dbReference type="PROSITE" id="PS51123">
    <property type="entry name" value="OMPA_2"/>
    <property type="match status" value="1"/>
</dbReference>
<dbReference type="SUPFAM" id="SSF49464">
    <property type="entry name" value="Carboxypeptidase regulatory domain-like"/>
    <property type="match status" value="1"/>
</dbReference>
<keyword evidence="3" id="KW-0998">Cell outer membrane</keyword>
<comment type="subcellular location">
    <subcellularLocation>
        <location evidence="1">Cell outer membrane</location>
    </subcellularLocation>
</comment>
<feature type="compositionally biased region" description="Basic and acidic residues" evidence="6">
    <location>
        <begin position="670"/>
        <end position="687"/>
    </location>
</feature>
<dbReference type="InterPro" id="IPR050330">
    <property type="entry name" value="Bact_OuterMem_StrucFunc"/>
</dbReference>
<keyword evidence="2 5" id="KW-0472">Membrane</keyword>
<dbReference type="Gene3D" id="2.120.10.30">
    <property type="entry name" value="TolB, C-terminal domain"/>
    <property type="match status" value="1"/>
</dbReference>
<dbReference type="Gene3D" id="1.25.40.10">
    <property type="entry name" value="Tetratricopeptide repeat domain"/>
    <property type="match status" value="1"/>
</dbReference>
<dbReference type="Pfam" id="PF00691">
    <property type="entry name" value="OmpA"/>
    <property type="match status" value="1"/>
</dbReference>
<name>A0ABP8G0M3_9BACT</name>
<dbReference type="InterPro" id="IPR006664">
    <property type="entry name" value="OMP_bac"/>
</dbReference>
<feature type="domain" description="OmpA-like" evidence="7">
    <location>
        <begin position="564"/>
        <end position="687"/>
    </location>
</feature>
<dbReference type="InterPro" id="IPR036737">
    <property type="entry name" value="OmpA-like_sf"/>
</dbReference>
<evidence type="ECO:0000256" key="2">
    <source>
        <dbReference type="ARBA" id="ARBA00023136"/>
    </source>
</evidence>